<organism evidence="1">
    <name type="scientific">Salix viminalis</name>
    <name type="common">Common osier</name>
    <name type="synonym">Basket willow</name>
    <dbReference type="NCBI Taxonomy" id="40686"/>
    <lineage>
        <taxon>Eukaryota</taxon>
        <taxon>Viridiplantae</taxon>
        <taxon>Streptophyta</taxon>
        <taxon>Embryophyta</taxon>
        <taxon>Tracheophyta</taxon>
        <taxon>Spermatophyta</taxon>
        <taxon>Magnoliopsida</taxon>
        <taxon>eudicotyledons</taxon>
        <taxon>Gunneridae</taxon>
        <taxon>Pentapetalae</taxon>
        <taxon>rosids</taxon>
        <taxon>fabids</taxon>
        <taxon>Malpighiales</taxon>
        <taxon>Salicaceae</taxon>
        <taxon>Saliceae</taxon>
        <taxon>Salix</taxon>
    </lineage>
</organism>
<dbReference type="EMBL" id="CAADRP010002129">
    <property type="protein sequence ID" value="VFU61780.1"/>
    <property type="molecule type" value="Genomic_DNA"/>
</dbReference>
<sequence>MGEKRHDDDPLVGRYDYTNIPSENKGRTAKRSFLYSAEVKKQHRVQFYTAIGMAFLGLLQELQSLMQ</sequence>
<accession>A0A6N2N4U4</accession>
<reference evidence="1" key="1">
    <citation type="submission" date="2019-03" db="EMBL/GenBank/DDBJ databases">
        <authorList>
            <person name="Mank J."/>
            <person name="Almeida P."/>
        </authorList>
    </citation>
    <scope>NUCLEOTIDE SEQUENCE</scope>
    <source>
        <strain evidence="1">78183</strain>
    </source>
</reference>
<evidence type="ECO:0000313" key="1">
    <source>
        <dbReference type="EMBL" id="VFU61780.1"/>
    </source>
</evidence>
<name>A0A6N2N4U4_SALVM</name>
<protein>
    <submittedName>
        <fullName evidence="1">Uncharacterized protein</fullName>
    </submittedName>
</protein>
<dbReference type="AlphaFoldDB" id="A0A6N2N4U4"/>
<gene>
    <name evidence="1" type="ORF">SVIM_LOCUS463130</name>
</gene>
<proteinExistence type="predicted"/>